<dbReference type="EMBL" id="CP001812">
    <property type="protein sequence ID" value="ADL36160.1"/>
    <property type="molecule type" value="Genomic_DNA"/>
</dbReference>
<dbReference type="KEGG" id="bpb:bpr_II223"/>
<dbReference type="HOGENOM" id="CLU_2697629_0_0_9"/>
<dbReference type="Proteomes" id="UP000001299">
    <property type="component" value="Plasmid pCY360"/>
</dbReference>
<evidence type="ECO:0000313" key="2">
    <source>
        <dbReference type="Proteomes" id="UP000001299"/>
    </source>
</evidence>
<sequence>MALSKKLATGTCIRAWNYDLGNCIGQAIAVKNNNADYPAMVSVESVKCAQGTINRVVIKKSELEKMGFIVVEE</sequence>
<organism evidence="1 2">
    <name type="scientific">Butyrivibrio proteoclasticus (strain ATCC 51982 / DSM 14932 / B316)</name>
    <name type="common">Clostridium proteoclasticum</name>
    <dbReference type="NCBI Taxonomy" id="515622"/>
    <lineage>
        <taxon>Bacteria</taxon>
        <taxon>Bacillati</taxon>
        <taxon>Bacillota</taxon>
        <taxon>Clostridia</taxon>
        <taxon>Lachnospirales</taxon>
        <taxon>Lachnospiraceae</taxon>
        <taxon>Butyrivibrio</taxon>
    </lineage>
</organism>
<name>E0S428_BUTPB</name>
<reference evidence="1 2" key="1">
    <citation type="journal article" date="2010" name="PLoS ONE">
        <title>The glycobiome of the rumen bacterium Butyrivibrio proteoclasticus B316(T) highlights adaptation to a polysaccharide-rich environment.</title>
        <authorList>
            <person name="Kelly W.J."/>
            <person name="Leahy S.C."/>
            <person name="Altermann E."/>
            <person name="Yeoman C.J."/>
            <person name="Dunne J.C."/>
            <person name="Kong Z."/>
            <person name="Pacheco D.M."/>
            <person name="Li D."/>
            <person name="Noel S.J."/>
            <person name="Moon C.D."/>
            <person name="Cookson A.L."/>
            <person name="Attwood G.T."/>
        </authorList>
    </citation>
    <scope>NUCLEOTIDE SEQUENCE [LARGE SCALE GENOMIC DNA]</scope>
    <source>
        <strain evidence="2">ATCC 51982 / DSM 14932 / B316</strain>
        <plasmid evidence="2">Plasmid pCY360</plasmid>
    </source>
</reference>
<keyword evidence="1" id="KW-0614">Plasmid</keyword>
<gene>
    <name evidence="1" type="ordered locus">bpr_II223</name>
</gene>
<accession>E0S428</accession>
<proteinExistence type="predicted"/>
<keyword evidence="2" id="KW-1185">Reference proteome</keyword>
<evidence type="ECO:0000313" key="1">
    <source>
        <dbReference type="EMBL" id="ADL36160.1"/>
    </source>
</evidence>
<protein>
    <submittedName>
        <fullName evidence="1">Uncharacterized protein</fullName>
    </submittedName>
</protein>
<dbReference type="RefSeq" id="WP_013282809.1">
    <property type="nucleotide sequence ID" value="NC_014389.1"/>
</dbReference>
<dbReference type="AlphaFoldDB" id="E0S428"/>
<geneLocation type="plasmid" evidence="1 2">
    <name>pCY360</name>
</geneLocation>